<evidence type="ECO:0000313" key="1">
    <source>
        <dbReference type="EMBL" id="KAL0385599.1"/>
    </source>
</evidence>
<dbReference type="SUPFAM" id="SSF53756">
    <property type="entry name" value="UDP-Glycosyltransferase/glycogen phosphorylase"/>
    <property type="match status" value="1"/>
</dbReference>
<dbReference type="AlphaFoldDB" id="A0AAW2RZQ7"/>
<name>A0AAW2RZQ7_SESRA</name>
<accession>A0AAW2RZQ7</accession>
<gene>
    <name evidence="1" type="ORF">Sradi_2954200</name>
</gene>
<reference evidence="1" key="1">
    <citation type="submission" date="2020-06" db="EMBL/GenBank/DDBJ databases">
        <authorList>
            <person name="Li T."/>
            <person name="Hu X."/>
            <person name="Zhang T."/>
            <person name="Song X."/>
            <person name="Zhang H."/>
            <person name="Dai N."/>
            <person name="Sheng W."/>
            <person name="Hou X."/>
            <person name="Wei L."/>
        </authorList>
    </citation>
    <scope>NUCLEOTIDE SEQUENCE</scope>
    <source>
        <strain evidence="1">G02</strain>
        <tissue evidence="1">Leaf</tissue>
    </source>
</reference>
<reference evidence="1" key="2">
    <citation type="journal article" date="2024" name="Plant">
        <title>Genomic evolution and insights into agronomic trait innovations of Sesamum species.</title>
        <authorList>
            <person name="Miao H."/>
            <person name="Wang L."/>
            <person name="Qu L."/>
            <person name="Liu H."/>
            <person name="Sun Y."/>
            <person name="Le M."/>
            <person name="Wang Q."/>
            <person name="Wei S."/>
            <person name="Zheng Y."/>
            <person name="Lin W."/>
            <person name="Duan Y."/>
            <person name="Cao H."/>
            <person name="Xiong S."/>
            <person name="Wang X."/>
            <person name="Wei L."/>
            <person name="Li C."/>
            <person name="Ma Q."/>
            <person name="Ju M."/>
            <person name="Zhao R."/>
            <person name="Li G."/>
            <person name="Mu C."/>
            <person name="Tian Q."/>
            <person name="Mei H."/>
            <person name="Zhang T."/>
            <person name="Gao T."/>
            <person name="Zhang H."/>
        </authorList>
    </citation>
    <scope>NUCLEOTIDE SEQUENCE</scope>
    <source>
        <strain evidence="1">G02</strain>
    </source>
</reference>
<protein>
    <submittedName>
        <fullName evidence="1">UDP-glycosyltransferase 74C1</fullName>
    </submittedName>
</protein>
<proteinExistence type="predicted"/>
<sequence length="77" mass="8986">MTDAKFIEEIWRVGVRAKEDEFGIASREEVLFCLKEVMQGERSEEMKRNAENGESWLKEQLMKGEAQTRQLMNLCSS</sequence>
<dbReference type="Gene3D" id="3.40.50.2000">
    <property type="entry name" value="Glycogen Phosphorylase B"/>
    <property type="match status" value="1"/>
</dbReference>
<dbReference type="EMBL" id="JACGWJ010000012">
    <property type="protein sequence ID" value="KAL0385599.1"/>
    <property type="molecule type" value="Genomic_DNA"/>
</dbReference>
<organism evidence="1">
    <name type="scientific">Sesamum radiatum</name>
    <name type="common">Black benniseed</name>
    <dbReference type="NCBI Taxonomy" id="300843"/>
    <lineage>
        <taxon>Eukaryota</taxon>
        <taxon>Viridiplantae</taxon>
        <taxon>Streptophyta</taxon>
        <taxon>Embryophyta</taxon>
        <taxon>Tracheophyta</taxon>
        <taxon>Spermatophyta</taxon>
        <taxon>Magnoliopsida</taxon>
        <taxon>eudicotyledons</taxon>
        <taxon>Gunneridae</taxon>
        <taxon>Pentapetalae</taxon>
        <taxon>asterids</taxon>
        <taxon>lamiids</taxon>
        <taxon>Lamiales</taxon>
        <taxon>Pedaliaceae</taxon>
        <taxon>Sesamum</taxon>
    </lineage>
</organism>
<comment type="caution">
    <text evidence="1">The sequence shown here is derived from an EMBL/GenBank/DDBJ whole genome shotgun (WGS) entry which is preliminary data.</text>
</comment>